<dbReference type="InterPro" id="IPR017995">
    <property type="entry name" value="Homeobox_antennapedia"/>
</dbReference>
<feature type="region of interest" description="Disordered" evidence="9">
    <location>
        <begin position="205"/>
        <end position="237"/>
    </location>
</feature>
<comment type="subcellular location">
    <subcellularLocation>
        <location evidence="1 6 7">Nucleus</location>
    </subcellularLocation>
</comment>
<evidence type="ECO:0000256" key="8">
    <source>
        <dbReference type="RuleBase" id="RU004442"/>
    </source>
</evidence>
<dbReference type="InterPro" id="IPR001356">
    <property type="entry name" value="HD"/>
</dbReference>
<evidence type="ECO:0000256" key="4">
    <source>
        <dbReference type="ARBA" id="ARBA00023155"/>
    </source>
</evidence>
<dbReference type="GO" id="GO:0000981">
    <property type="term" value="F:DNA-binding transcription factor activity, RNA polymerase II-specific"/>
    <property type="evidence" value="ECO:0007669"/>
    <property type="project" value="InterPro"/>
</dbReference>
<comment type="similarity">
    <text evidence="8">Belongs to the Antp homeobox family.</text>
</comment>
<dbReference type="GO" id="GO:0005654">
    <property type="term" value="C:nucleoplasm"/>
    <property type="evidence" value="ECO:0007669"/>
    <property type="project" value="TreeGrafter"/>
</dbReference>
<dbReference type="GO" id="GO:0000978">
    <property type="term" value="F:RNA polymerase II cis-regulatory region sequence-specific DNA binding"/>
    <property type="evidence" value="ECO:0007669"/>
    <property type="project" value="TreeGrafter"/>
</dbReference>
<dbReference type="PROSITE" id="PS00027">
    <property type="entry name" value="HOMEOBOX_1"/>
    <property type="match status" value="1"/>
</dbReference>
<dbReference type="PROSITE" id="PS50071">
    <property type="entry name" value="HOMEOBOX_2"/>
    <property type="match status" value="1"/>
</dbReference>
<dbReference type="InterPro" id="IPR050609">
    <property type="entry name" value="Antp_homeobox_Deformed_sf"/>
</dbReference>
<feature type="region of interest" description="Disordered" evidence="9">
    <location>
        <begin position="67"/>
        <end position="136"/>
    </location>
</feature>
<dbReference type="AlphaFoldDB" id="A0A0U3BZS4"/>
<dbReference type="Gene3D" id="1.10.10.60">
    <property type="entry name" value="Homeodomain-like"/>
    <property type="match status" value="1"/>
</dbReference>
<evidence type="ECO:0000256" key="5">
    <source>
        <dbReference type="ARBA" id="ARBA00023242"/>
    </source>
</evidence>
<sequence length="488" mass="53518">MDPSSLYSGYSTGNYHPGSHPPAMNHHHHHHHGSMMRGYHQSTASIPVAGSFGSMPYQSTAAYHQYTQPSSNPISSSYYSPPPHNNKSSSSHHHQAPNNISPPGQHFWPTTTAPYNDPSTLGDYHQHQHQQIAVSSSSAASTGSYVALSPFESPDNSLLYGGGGGGSPTGDLYTAKCFPIQPPHNKRLTPPKETVVIQTRKQSPCLKVQQQQQPLEEEDQAGEESCAESENGGAPAGADVVFTSVKAEEKPDPSAPISHPVIYPWMKKAYTGIHHGEAGYRNGQSTGTYNECGSPNGSVNGSGNGLVNSTCGSMGPGHSTASHLQETKRQRTAYTRHQILELEKEFYYNRYLTRRRRIEIAHVLQLTERQIKIWFQNRRMKWKKDHKLPNTKPSSNNHTIKITLPSPFSSTASSNIPAVALCEREGGISIFVSVPDDRGRPGHHSQREGKEATLLGISVCFYSFSFFLDFLWGKKDRGGSKLTHQAAA</sequence>
<dbReference type="InterPro" id="IPR009057">
    <property type="entry name" value="Homeodomain-like_sf"/>
</dbReference>
<protein>
    <submittedName>
        <fullName evidence="11">Deformed</fullName>
    </submittedName>
</protein>
<dbReference type="EMBL" id="KT991410">
    <property type="protein sequence ID" value="ALT32083.1"/>
    <property type="molecule type" value="Genomic_DNA"/>
</dbReference>
<evidence type="ECO:0000256" key="6">
    <source>
        <dbReference type="PROSITE-ProRule" id="PRU00108"/>
    </source>
</evidence>
<dbReference type="InterPro" id="IPR020479">
    <property type="entry name" value="HD_metazoa"/>
</dbReference>
<feature type="region of interest" description="Disordered" evidence="9">
    <location>
        <begin position="1"/>
        <end position="39"/>
    </location>
</feature>
<dbReference type="PRINTS" id="PR00024">
    <property type="entry name" value="HOMEOBOX"/>
</dbReference>
<feature type="DNA-binding region" description="Homeobox" evidence="6">
    <location>
        <begin position="327"/>
        <end position="386"/>
    </location>
</feature>
<keyword evidence="4 6" id="KW-0371">Homeobox</keyword>
<keyword evidence="3 6" id="KW-0238">DNA-binding</keyword>
<dbReference type="InterPro" id="IPR017970">
    <property type="entry name" value="Homeobox_CS"/>
</dbReference>
<evidence type="ECO:0000256" key="2">
    <source>
        <dbReference type="ARBA" id="ARBA00022473"/>
    </source>
</evidence>
<dbReference type="PROSITE" id="PS00032">
    <property type="entry name" value="ANTENNAPEDIA"/>
    <property type="match status" value="1"/>
</dbReference>
<feature type="compositionally biased region" description="Low complexity" evidence="9">
    <location>
        <begin position="69"/>
        <end position="89"/>
    </location>
</feature>
<dbReference type="GO" id="GO:0045944">
    <property type="term" value="P:positive regulation of transcription by RNA polymerase II"/>
    <property type="evidence" value="ECO:0007669"/>
    <property type="project" value="TreeGrafter"/>
</dbReference>
<dbReference type="Pfam" id="PF00046">
    <property type="entry name" value="Homeodomain"/>
    <property type="match status" value="1"/>
</dbReference>
<accession>A0A0U3BZS4</accession>
<dbReference type="SUPFAM" id="SSF46689">
    <property type="entry name" value="Homeodomain-like"/>
    <property type="match status" value="1"/>
</dbReference>
<dbReference type="PANTHER" id="PTHR45771">
    <property type="entry name" value="HOMEOTIC PROTEIN DEFORMED"/>
    <property type="match status" value="1"/>
</dbReference>
<name>A0A0U3BZS4_HYPDU</name>
<keyword evidence="2" id="KW-0217">Developmental protein</keyword>
<proteinExistence type="inferred from homology"/>
<keyword evidence="5 6" id="KW-0539">Nucleus</keyword>
<feature type="compositionally biased region" description="Polar residues" evidence="9">
    <location>
        <begin position="1"/>
        <end position="14"/>
    </location>
</feature>
<dbReference type="GO" id="GO:0009952">
    <property type="term" value="P:anterior/posterior pattern specification"/>
    <property type="evidence" value="ECO:0007669"/>
    <property type="project" value="TreeGrafter"/>
</dbReference>
<feature type="compositionally biased region" description="Acidic residues" evidence="9">
    <location>
        <begin position="215"/>
        <end position="227"/>
    </location>
</feature>
<dbReference type="CDD" id="cd00086">
    <property type="entry name" value="homeodomain"/>
    <property type="match status" value="1"/>
</dbReference>
<dbReference type="PRINTS" id="PR00025">
    <property type="entry name" value="ANTENNAPEDIA"/>
</dbReference>
<organism evidence="11">
    <name type="scientific">Hypsibius dujardini</name>
    <name type="common">Water bear</name>
    <name type="synonym">Macrobiotus dujardini</name>
    <dbReference type="NCBI Taxonomy" id="232323"/>
    <lineage>
        <taxon>Eukaryota</taxon>
        <taxon>Metazoa</taxon>
        <taxon>Ecdysozoa</taxon>
        <taxon>Tardigrada</taxon>
        <taxon>Eutardigrada</taxon>
        <taxon>Parachela</taxon>
        <taxon>Hypsibioidea</taxon>
        <taxon>Hypsibiidae</taxon>
        <taxon>Hypsibius</taxon>
    </lineage>
</organism>
<evidence type="ECO:0000259" key="10">
    <source>
        <dbReference type="PROSITE" id="PS50071"/>
    </source>
</evidence>
<feature type="compositionally biased region" description="Polar residues" evidence="9">
    <location>
        <begin position="96"/>
        <end position="119"/>
    </location>
</feature>
<evidence type="ECO:0000256" key="7">
    <source>
        <dbReference type="RuleBase" id="RU000682"/>
    </source>
</evidence>
<evidence type="ECO:0000256" key="1">
    <source>
        <dbReference type="ARBA" id="ARBA00004123"/>
    </source>
</evidence>
<reference evidence="11" key="1">
    <citation type="journal article" date="2016" name="Curr. Biol.">
        <title>The Compact Body Plan of Tardigrades Evolved by the Loss of a Large Body Region.</title>
        <authorList>
            <person name="Smith F.W."/>
            <person name="Boothby T.C."/>
            <person name="Giovannini I."/>
            <person name="Rebecchi L."/>
            <person name="Jockusch E.L."/>
            <person name="Goldstein B."/>
        </authorList>
    </citation>
    <scope>NUCLEOTIDE SEQUENCE</scope>
</reference>
<feature type="domain" description="Homeobox" evidence="10">
    <location>
        <begin position="325"/>
        <end position="385"/>
    </location>
</feature>
<dbReference type="InterPro" id="IPR001827">
    <property type="entry name" value="Homeobox_Antennapedia_CS"/>
</dbReference>
<evidence type="ECO:0000256" key="3">
    <source>
        <dbReference type="ARBA" id="ARBA00023125"/>
    </source>
</evidence>
<dbReference type="FunFam" id="1.10.10.60:FF:000176">
    <property type="entry name" value="pancreas/duodenum homeobox protein 1"/>
    <property type="match status" value="1"/>
</dbReference>
<evidence type="ECO:0000313" key="11">
    <source>
        <dbReference type="EMBL" id="ALT32083.1"/>
    </source>
</evidence>
<dbReference type="SMART" id="SM00389">
    <property type="entry name" value="HOX"/>
    <property type="match status" value="1"/>
</dbReference>
<evidence type="ECO:0000256" key="9">
    <source>
        <dbReference type="SAM" id="MobiDB-lite"/>
    </source>
</evidence>
<feature type="compositionally biased region" description="Basic residues" evidence="9">
    <location>
        <begin position="25"/>
        <end position="34"/>
    </location>
</feature>
<dbReference type="PANTHER" id="PTHR45771:SF6">
    <property type="entry name" value="HOMEOTIC PROTEIN SEX COMBS REDUCED"/>
    <property type="match status" value="1"/>
</dbReference>
<dbReference type="GO" id="GO:0048513">
    <property type="term" value="P:animal organ development"/>
    <property type="evidence" value="ECO:0007669"/>
    <property type="project" value="UniProtKB-ARBA"/>
</dbReference>